<dbReference type="EMBL" id="KI631110">
    <property type="protein sequence ID" value="EYU29996.1"/>
    <property type="molecule type" value="Genomic_DNA"/>
</dbReference>
<feature type="compositionally biased region" description="Polar residues" evidence="1">
    <location>
        <begin position="183"/>
        <end position="223"/>
    </location>
</feature>
<reference evidence="2 3" key="1">
    <citation type="journal article" date="2013" name="Proc. Natl. Acad. Sci. U.S.A.">
        <title>Fine-scale variation in meiotic recombination in Mimulus inferred from population shotgun sequencing.</title>
        <authorList>
            <person name="Hellsten U."/>
            <person name="Wright K.M."/>
            <person name="Jenkins J."/>
            <person name="Shu S."/>
            <person name="Yuan Y."/>
            <person name="Wessler S.R."/>
            <person name="Schmutz J."/>
            <person name="Willis J.H."/>
            <person name="Rokhsar D.S."/>
        </authorList>
    </citation>
    <scope>NUCLEOTIDE SEQUENCE [LARGE SCALE GENOMIC DNA]</scope>
    <source>
        <strain evidence="3">cv. DUN x IM62</strain>
    </source>
</reference>
<protein>
    <submittedName>
        <fullName evidence="2">Uncharacterized protein</fullName>
    </submittedName>
</protein>
<feature type="non-terminal residue" evidence="2">
    <location>
        <position position="231"/>
    </location>
</feature>
<dbReference type="Proteomes" id="UP000030748">
    <property type="component" value="Unassembled WGS sequence"/>
</dbReference>
<dbReference type="PANTHER" id="PTHR36757">
    <property type="entry name" value="BNAANNG22500D PROTEIN"/>
    <property type="match status" value="1"/>
</dbReference>
<sequence>MAVDVCSEISSPRISFSHDLKELDFVPVEKSHLSPSDFNFNFDFDLDLDFFAAGQQISSADELFADGKILPVQIKKPHPIPPPQKKPESTPVKKTLIEFLSTTSDGGGGEEEEVEEKPSTAKPFWQFRRSSSVNCENGRKNSLLRSLHFLTRSNSTGSVPTNPNPNPNNNNKASAIPKIVMKKQQSLKEGSTNRANSYGPSFNHYKNPNNPTLRKSNSSSRSYGNGVRITP</sequence>
<feature type="region of interest" description="Disordered" evidence="1">
    <location>
        <begin position="101"/>
        <end position="123"/>
    </location>
</feature>
<accession>A0A022QPZ0</accession>
<evidence type="ECO:0000256" key="1">
    <source>
        <dbReference type="SAM" id="MobiDB-lite"/>
    </source>
</evidence>
<proteinExistence type="predicted"/>
<keyword evidence="3" id="KW-1185">Reference proteome</keyword>
<feature type="region of interest" description="Disordered" evidence="1">
    <location>
        <begin position="153"/>
        <end position="231"/>
    </location>
</feature>
<organism evidence="2 3">
    <name type="scientific">Erythranthe guttata</name>
    <name type="common">Yellow monkey flower</name>
    <name type="synonym">Mimulus guttatus</name>
    <dbReference type="NCBI Taxonomy" id="4155"/>
    <lineage>
        <taxon>Eukaryota</taxon>
        <taxon>Viridiplantae</taxon>
        <taxon>Streptophyta</taxon>
        <taxon>Embryophyta</taxon>
        <taxon>Tracheophyta</taxon>
        <taxon>Spermatophyta</taxon>
        <taxon>Magnoliopsida</taxon>
        <taxon>eudicotyledons</taxon>
        <taxon>Gunneridae</taxon>
        <taxon>Pentapetalae</taxon>
        <taxon>asterids</taxon>
        <taxon>lamiids</taxon>
        <taxon>Lamiales</taxon>
        <taxon>Phrymaceae</taxon>
        <taxon>Erythranthe</taxon>
    </lineage>
</organism>
<dbReference type="eggNOG" id="ENOG502RYBM">
    <property type="taxonomic scope" value="Eukaryota"/>
</dbReference>
<dbReference type="PANTHER" id="PTHR36757:SF1">
    <property type="entry name" value="GENOME ASSEMBLY, CHROMOSOME: A04"/>
    <property type="match status" value="1"/>
</dbReference>
<evidence type="ECO:0000313" key="2">
    <source>
        <dbReference type="EMBL" id="EYU29996.1"/>
    </source>
</evidence>
<dbReference type="AlphaFoldDB" id="A0A022QPZ0"/>
<gene>
    <name evidence="2" type="ORF">MIMGU_mgv1a021499mg</name>
</gene>
<evidence type="ECO:0000313" key="3">
    <source>
        <dbReference type="Proteomes" id="UP000030748"/>
    </source>
</evidence>
<name>A0A022QPZ0_ERYGU</name>